<gene>
    <name evidence="4" type="ORF">DLAC_04928</name>
</gene>
<evidence type="ECO:0000256" key="2">
    <source>
        <dbReference type="SAM" id="SignalP"/>
    </source>
</evidence>
<dbReference type="Pfam" id="PF24619">
    <property type="entry name" value="Ig_SibA"/>
    <property type="match status" value="1"/>
</dbReference>
<keyword evidence="5" id="KW-1185">Reference proteome</keyword>
<dbReference type="Pfam" id="PF24909">
    <property type="entry name" value="vWA_SIBA-E"/>
    <property type="match status" value="1"/>
</dbReference>
<feature type="transmembrane region" description="Helical" evidence="1">
    <location>
        <begin position="1450"/>
        <end position="1475"/>
    </location>
</feature>
<evidence type="ECO:0000313" key="4">
    <source>
        <dbReference type="EMBL" id="KYQ93558.1"/>
    </source>
</evidence>
<proteinExistence type="predicted"/>
<keyword evidence="2" id="KW-0732">Signal</keyword>
<dbReference type="InterPro" id="IPR056851">
    <property type="entry name" value="Ig_SibA-E"/>
</dbReference>
<accession>A0A151ZHT5</accession>
<evidence type="ECO:0000256" key="1">
    <source>
        <dbReference type="SAM" id="Phobius"/>
    </source>
</evidence>
<organism evidence="4 5">
    <name type="scientific">Tieghemostelium lacteum</name>
    <name type="common">Slime mold</name>
    <name type="synonym">Dictyostelium lacteum</name>
    <dbReference type="NCBI Taxonomy" id="361077"/>
    <lineage>
        <taxon>Eukaryota</taxon>
        <taxon>Amoebozoa</taxon>
        <taxon>Evosea</taxon>
        <taxon>Eumycetozoa</taxon>
        <taxon>Dictyostelia</taxon>
        <taxon>Dictyosteliales</taxon>
        <taxon>Raperosteliaceae</taxon>
        <taxon>Tieghemostelium</taxon>
    </lineage>
</organism>
<dbReference type="InParanoid" id="A0A151ZHT5"/>
<reference evidence="4 5" key="1">
    <citation type="submission" date="2015-12" db="EMBL/GenBank/DDBJ databases">
        <title>Dictyostelia acquired genes for synthesis and detection of signals that induce cell-type specialization by lateral gene transfer from prokaryotes.</title>
        <authorList>
            <person name="Gloeckner G."/>
            <person name="Schaap P."/>
        </authorList>
    </citation>
    <scope>NUCLEOTIDE SEQUENCE [LARGE SCALE GENOMIC DNA]</scope>
    <source>
        <strain evidence="4 5">TK</strain>
    </source>
</reference>
<evidence type="ECO:0000313" key="5">
    <source>
        <dbReference type="Proteomes" id="UP000076078"/>
    </source>
</evidence>
<dbReference type="InterPro" id="IPR036465">
    <property type="entry name" value="vWFA_dom_sf"/>
</dbReference>
<evidence type="ECO:0000259" key="3">
    <source>
        <dbReference type="Pfam" id="PF24619"/>
    </source>
</evidence>
<feature type="domain" description="Integrin beta-like protein A-E immunoglobulin-like" evidence="3">
    <location>
        <begin position="1181"/>
        <end position="1297"/>
    </location>
</feature>
<dbReference type="Gene3D" id="3.40.50.410">
    <property type="entry name" value="von Willebrand factor, type A domain"/>
    <property type="match status" value="1"/>
</dbReference>
<feature type="chain" id="PRO_5007593324" evidence="2">
    <location>
        <begin position="24"/>
        <end position="1522"/>
    </location>
</feature>
<sequence length="1522" mass="171991">MRFIWIYPIIFLVFSNFIDRAISDCQNRIIYSQNNTLIQPNEIDIQIEKSQNFSIPLNVTPILTTPINLLLLVDVTCKNQQTLNIYSNFTEEFLQLQESLEIYSQLKYALSTFSDSSVEYQHPFMLESTFQTYISDKVRDLNFIIGEPEESLQFIATQLATTNTAWEKGAVKIILLITDNHIVSDNYTISETISQLQQNNILVSFLLLSDDNNSSSSSSSSNISSYDNLVEQLGYGIVKYTNGHSNWNQIVAEEIFKPLVSQVIIQVDSDKNNLISQLPSRVGMSKTNFTSQISVDTDMLVGYTNYPYTTYRVCGYQNQNIIINIDRAPITVAPTLDISIFKSQSNYSINIVCFDQIVSPNTNQSNFQFVNIPASDFIKILDSNSTEISSETLYQCNSVFTIQPINVGTEYITISIGDNENCTLLNSITNITFSVNDNIYEFIPQCNNVEVTLNNQNYQFQLNISEINQDIPLEYLGIIFPNLNYLLQYGRLLLAQTVNNQSISTPITSDGTIIDLYSTPVLIEFQIYSNVNIQQDSIIVPYKLVNRALVDGSTSSGGGQLINQCLINLSIDYQIGNLSLPTLDYQYEQWSQSSQLKSIPFNILSQSGSVDVMVVSMGPGQLYDFQMNPITQLPHRLLTVGFGTSSIGYQEKVSNFYINLTNSDLILSNSSYSTVILQLKYNNALQEILYPFEISLQDDNNGQYQAPVLVPNNVMVQLNQYQPSVEVYLSTDSGTSPNIFMFIEIYPINGQILNMDSNEILTIDNHSPLPSPLRIQYIPTNKWVGSDILVFGAFNSETSLVSLKYGHVHFLTSATQYSSPQVSVPTTIECFDNVSITPIPIIAFDYDTEDSLVLNILSLPEIGEIQWNNTTITSQTTIQFNNNSNNNSNTITLYYRADANRTDIEYQSNFTVSICDNNPGTCKILVITLQHYLLNFTKIIGKNQQFTLLVNNNVEFSLVDSRLSNSSNNVVLVKFTKPQYGNILYNNQEIKYNSLEPLDFSSNLYYQPNPQLTNPFGISNEVIYYQCPKYYSGISILEFNIIPLSYQYQYKGSLDMIIDENDTLIIPINNDQVENLQFRIFNFSDNNRGSILSQFDSSLNVTTEITEFPWNITLNGDGKTVLLFTPPPNESGYRFANFEFQYQSLENGHLPSEIYKYYISVMTVNDQSQLLPLYYLNDNYNVTLSNNNIYMTVSTLVTVVFDGYDKEDGSNVILMFKQLPFQGTLYQYDPSNSPTFLGSPINSYQDVVERSNDSDALFKLIYQPKLNDIGLEYTYFSVVIVDKDNSSSTAFQVIVNIVPKNMPPILTIIQSEFTEYQNTTISIVGSTLEDPDSFLDEMSLNLFVSGDKSQKGDFLKLYGDTLSFCYYVTPMNLTCKASKNYLNSFISQIYLYLQLDGEYQLDITISDIANSHGLPIRVSSSLSDQKTISIQMLPLEKDEVVDDNDKNNKIIISVVSAVGGAALLLALALIIYFFVIKPKRSKSLIPPFGYSEDSTVGVKSNPLYKSPIKQSFNPLYLEKQPQ</sequence>
<keyword evidence="1" id="KW-0472">Membrane</keyword>
<dbReference type="Proteomes" id="UP000076078">
    <property type="component" value="Unassembled WGS sequence"/>
</dbReference>
<dbReference type="SUPFAM" id="SSF53300">
    <property type="entry name" value="vWA-like"/>
    <property type="match status" value="1"/>
</dbReference>
<comment type="caution">
    <text evidence="4">The sequence shown here is derived from an EMBL/GenBank/DDBJ whole genome shotgun (WGS) entry which is preliminary data.</text>
</comment>
<dbReference type="EMBL" id="LODT01000025">
    <property type="protein sequence ID" value="KYQ93558.1"/>
    <property type="molecule type" value="Genomic_DNA"/>
</dbReference>
<keyword evidence="1" id="KW-0812">Transmembrane</keyword>
<keyword evidence="1" id="KW-1133">Transmembrane helix</keyword>
<protein>
    <submittedName>
        <fullName evidence="4">Ras guanine nucleotide exchange factor</fullName>
    </submittedName>
</protein>
<feature type="signal peptide" evidence="2">
    <location>
        <begin position="1"/>
        <end position="23"/>
    </location>
</feature>
<name>A0A151ZHT5_TIELA</name>